<protein>
    <submittedName>
        <fullName evidence="3">Nucleotide exchange factor GrpE</fullName>
    </submittedName>
</protein>
<dbReference type="Pfam" id="PF01025">
    <property type="entry name" value="GrpE"/>
    <property type="match status" value="1"/>
</dbReference>
<accession>A0A177LXS2</accession>
<evidence type="ECO:0000256" key="2">
    <source>
        <dbReference type="SAM" id="Coils"/>
    </source>
</evidence>
<dbReference type="RefSeq" id="WP_064038508.1">
    <property type="nucleotide sequence ID" value="NZ_LUUH01000095.1"/>
</dbReference>
<dbReference type="Gene3D" id="2.30.22.10">
    <property type="entry name" value="Head domain of nucleotide exchange factor GrpE"/>
    <property type="match status" value="1"/>
</dbReference>
<comment type="caution">
    <text evidence="3">The sequence shown here is derived from an EMBL/GenBank/DDBJ whole genome shotgun (WGS) entry which is preliminary data.</text>
</comment>
<keyword evidence="1" id="KW-0143">Chaperone</keyword>
<keyword evidence="2" id="KW-0175">Coiled coil</keyword>
<dbReference type="AlphaFoldDB" id="A0A177LXS2"/>
<proteinExistence type="predicted"/>
<dbReference type="Proteomes" id="UP000077763">
    <property type="component" value="Unassembled WGS sequence"/>
</dbReference>
<sequence>MNAETPQDELLAALQHYLQETDFAHLTALEQPDLTALFSDLAGLKTEVKAESRQFKATLDSLSDAVDTLKTDNQALADELAKAGERLQLQRREVERTMLLEWVDIYDRLSAGYRALQNYRPVDGLFRHSKPQDLRFIASVGEGQEITLKRLEQMLQRRRVFAIECVGRPFDARTMTTIAIGNDPALENAVVLEELRKGFLIDDQVLRLAEVKVNKL</sequence>
<dbReference type="GO" id="GO:0042803">
    <property type="term" value="F:protein homodimerization activity"/>
    <property type="evidence" value="ECO:0007669"/>
    <property type="project" value="InterPro"/>
</dbReference>
<evidence type="ECO:0000313" key="4">
    <source>
        <dbReference type="Proteomes" id="UP000077763"/>
    </source>
</evidence>
<dbReference type="InterPro" id="IPR009012">
    <property type="entry name" value="GrpE_head"/>
</dbReference>
<dbReference type="GO" id="GO:0000774">
    <property type="term" value="F:adenyl-nucleotide exchange factor activity"/>
    <property type="evidence" value="ECO:0007669"/>
    <property type="project" value="InterPro"/>
</dbReference>
<feature type="coiled-coil region" evidence="2">
    <location>
        <begin position="59"/>
        <end position="97"/>
    </location>
</feature>
<dbReference type="InterPro" id="IPR000740">
    <property type="entry name" value="GrpE"/>
</dbReference>
<dbReference type="GO" id="GO:0051087">
    <property type="term" value="F:protein-folding chaperone binding"/>
    <property type="evidence" value="ECO:0007669"/>
    <property type="project" value="InterPro"/>
</dbReference>
<dbReference type="GO" id="GO:0006457">
    <property type="term" value="P:protein folding"/>
    <property type="evidence" value="ECO:0007669"/>
    <property type="project" value="InterPro"/>
</dbReference>
<evidence type="ECO:0000256" key="1">
    <source>
        <dbReference type="ARBA" id="ARBA00023186"/>
    </source>
</evidence>
<evidence type="ECO:0000313" key="3">
    <source>
        <dbReference type="EMBL" id="OAH97824.1"/>
    </source>
</evidence>
<dbReference type="SUPFAM" id="SSF51064">
    <property type="entry name" value="Head domain of nucleotide exchange factor GrpE"/>
    <property type="match status" value="1"/>
</dbReference>
<organism evidence="3 4">
    <name type="scientific">Methylomonas methanica</name>
    <dbReference type="NCBI Taxonomy" id="421"/>
    <lineage>
        <taxon>Bacteria</taxon>
        <taxon>Pseudomonadati</taxon>
        <taxon>Pseudomonadota</taxon>
        <taxon>Gammaproteobacteria</taxon>
        <taxon>Methylococcales</taxon>
        <taxon>Methylococcaceae</taxon>
        <taxon>Methylomonas</taxon>
    </lineage>
</organism>
<reference evidence="4" key="1">
    <citation type="submission" date="2016-03" db="EMBL/GenBank/DDBJ databases">
        <authorList>
            <person name="Heylen K."/>
            <person name="De Vos P."/>
            <person name="Vekeman B."/>
        </authorList>
    </citation>
    <scope>NUCLEOTIDE SEQUENCE [LARGE SCALE GENOMIC DNA]</scope>
    <source>
        <strain evidence="4">R-45371</strain>
    </source>
</reference>
<gene>
    <name evidence="3" type="ORF">A1353_22415</name>
</gene>
<name>A0A177LXS2_METMH</name>
<dbReference type="EMBL" id="LUUH01000095">
    <property type="protein sequence ID" value="OAH97824.1"/>
    <property type="molecule type" value="Genomic_DNA"/>
</dbReference>